<dbReference type="OrthoDB" id="2835132at2759"/>
<evidence type="ECO:0000313" key="2">
    <source>
        <dbReference type="Proteomes" id="UP000015241"/>
    </source>
</evidence>
<dbReference type="HOGENOM" id="CLU_906452_0_0_1"/>
<sequence>MSSVSHREVPLELIEHIIDFNFDDKATLVACSKVARAWVQATRHHLFAKIRINTTRRILALDAILPASPYIARSVKEAQTPAWLSEHKPRDALLRIFKQLKAVKSLVCAGQTLQPTWNEVLGHLPSVKSLKLRVGWTDLYALNSLLSSVPEITDLFIETRMLSGVGDVDAPSARIVAPLSRLERMAVFNGNGLPNDFQSILLKEDLPRLESVEAQLGSDDDAVYLCEFLDRCGSKTMKDLHVRFTYGYPEGTPHGAWSIV</sequence>
<gene>
    <name evidence="1" type="ORF">FOMPIDRAFT_1054142</name>
</gene>
<keyword evidence="2" id="KW-1185">Reference proteome</keyword>
<dbReference type="EMBL" id="KE504206">
    <property type="protein sequence ID" value="EPS95511.1"/>
    <property type="molecule type" value="Genomic_DNA"/>
</dbReference>
<evidence type="ECO:0000313" key="1">
    <source>
        <dbReference type="EMBL" id="EPS95511.1"/>
    </source>
</evidence>
<accession>S8DQD0</accession>
<dbReference type="InParanoid" id="S8DQD0"/>
<organism evidence="1 2">
    <name type="scientific">Fomitopsis schrenkii</name>
    <name type="common">Brown rot fungus</name>
    <dbReference type="NCBI Taxonomy" id="2126942"/>
    <lineage>
        <taxon>Eukaryota</taxon>
        <taxon>Fungi</taxon>
        <taxon>Dikarya</taxon>
        <taxon>Basidiomycota</taxon>
        <taxon>Agaricomycotina</taxon>
        <taxon>Agaricomycetes</taxon>
        <taxon>Polyporales</taxon>
        <taxon>Fomitopsis</taxon>
    </lineage>
</organism>
<dbReference type="Proteomes" id="UP000015241">
    <property type="component" value="Unassembled WGS sequence"/>
</dbReference>
<protein>
    <recommendedName>
        <fullName evidence="3">F-box domain-containing protein</fullName>
    </recommendedName>
</protein>
<dbReference type="AlphaFoldDB" id="S8DQD0"/>
<reference evidence="1 2" key="1">
    <citation type="journal article" date="2012" name="Science">
        <title>The Paleozoic origin of enzymatic lignin decomposition reconstructed from 31 fungal genomes.</title>
        <authorList>
            <person name="Floudas D."/>
            <person name="Binder M."/>
            <person name="Riley R."/>
            <person name="Barry K."/>
            <person name="Blanchette R.A."/>
            <person name="Henrissat B."/>
            <person name="Martinez A.T."/>
            <person name="Otillar R."/>
            <person name="Spatafora J.W."/>
            <person name="Yadav J.S."/>
            <person name="Aerts A."/>
            <person name="Benoit I."/>
            <person name="Boyd A."/>
            <person name="Carlson A."/>
            <person name="Copeland A."/>
            <person name="Coutinho P.M."/>
            <person name="de Vries R.P."/>
            <person name="Ferreira P."/>
            <person name="Findley K."/>
            <person name="Foster B."/>
            <person name="Gaskell J."/>
            <person name="Glotzer D."/>
            <person name="Gorecki P."/>
            <person name="Heitman J."/>
            <person name="Hesse C."/>
            <person name="Hori C."/>
            <person name="Igarashi K."/>
            <person name="Jurgens J.A."/>
            <person name="Kallen N."/>
            <person name="Kersten P."/>
            <person name="Kohler A."/>
            <person name="Kuees U."/>
            <person name="Kumar T.K.A."/>
            <person name="Kuo A."/>
            <person name="LaButti K."/>
            <person name="Larrondo L.F."/>
            <person name="Lindquist E."/>
            <person name="Ling A."/>
            <person name="Lombard V."/>
            <person name="Lucas S."/>
            <person name="Lundell T."/>
            <person name="Martin R."/>
            <person name="McLaughlin D.J."/>
            <person name="Morgenstern I."/>
            <person name="Morin E."/>
            <person name="Murat C."/>
            <person name="Nagy L.G."/>
            <person name="Nolan M."/>
            <person name="Ohm R.A."/>
            <person name="Patyshakuliyeva A."/>
            <person name="Rokas A."/>
            <person name="Ruiz-Duenas F.J."/>
            <person name="Sabat G."/>
            <person name="Salamov A."/>
            <person name="Samejima M."/>
            <person name="Schmutz J."/>
            <person name="Slot J.C."/>
            <person name="St John F."/>
            <person name="Stenlid J."/>
            <person name="Sun H."/>
            <person name="Sun S."/>
            <person name="Syed K."/>
            <person name="Tsang A."/>
            <person name="Wiebenga A."/>
            <person name="Young D."/>
            <person name="Pisabarro A."/>
            <person name="Eastwood D.C."/>
            <person name="Martin F."/>
            <person name="Cullen D."/>
            <person name="Grigoriev I.V."/>
            <person name="Hibbett D.S."/>
        </authorList>
    </citation>
    <scope>NUCLEOTIDE SEQUENCE</scope>
    <source>
        <strain evidence="2">FP-58527</strain>
    </source>
</reference>
<proteinExistence type="predicted"/>
<evidence type="ECO:0008006" key="3">
    <source>
        <dbReference type="Google" id="ProtNLM"/>
    </source>
</evidence>
<name>S8DQD0_FOMSC</name>
<dbReference type="STRING" id="743788.S8DQD0"/>